<accession>A0A8J2JTZ6</accession>
<evidence type="ECO:0000313" key="3">
    <source>
        <dbReference type="Proteomes" id="UP000708208"/>
    </source>
</evidence>
<protein>
    <recommendedName>
        <fullName evidence="1">BTB domain-containing protein</fullName>
    </recommendedName>
</protein>
<evidence type="ECO:0000313" key="2">
    <source>
        <dbReference type="EMBL" id="CAG7724386.1"/>
    </source>
</evidence>
<gene>
    <name evidence="2" type="ORF">AFUS01_LOCUS13416</name>
</gene>
<dbReference type="EMBL" id="CAJVCH010109310">
    <property type="protein sequence ID" value="CAG7724386.1"/>
    <property type="molecule type" value="Genomic_DNA"/>
</dbReference>
<proteinExistence type="predicted"/>
<reference evidence="2" key="1">
    <citation type="submission" date="2021-06" db="EMBL/GenBank/DDBJ databases">
        <authorList>
            <person name="Hodson N. C."/>
            <person name="Mongue J. A."/>
            <person name="Jaron S. K."/>
        </authorList>
    </citation>
    <scope>NUCLEOTIDE SEQUENCE</scope>
</reference>
<evidence type="ECO:0000259" key="1">
    <source>
        <dbReference type="Pfam" id="PF00651"/>
    </source>
</evidence>
<dbReference type="InterPro" id="IPR000210">
    <property type="entry name" value="BTB/POZ_dom"/>
</dbReference>
<feature type="domain" description="BTB" evidence="1">
    <location>
        <begin position="82"/>
        <end position="172"/>
    </location>
</feature>
<dbReference type="Proteomes" id="UP000708208">
    <property type="component" value="Unassembled WGS sequence"/>
</dbReference>
<dbReference type="Pfam" id="PF00651">
    <property type="entry name" value="BTB"/>
    <property type="match status" value="1"/>
</dbReference>
<name>A0A8J2JTZ6_9HEXA</name>
<organism evidence="2 3">
    <name type="scientific">Allacma fusca</name>
    <dbReference type="NCBI Taxonomy" id="39272"/>
    <lineage>
        <taxon>Eukaryota</taxon>
        <taxon>Metazoa</taxon>
        <taxon>Ecdysozoa</taxon>
        <taxon>Arthropoda</taxon>
        <taxon>Hexapoda</taxon>
        <taxon>Collembola</taxon>
        <taxon>Symphypleona</taxon>
        <taxon>Sminthuridae</taxon>
        <taxon>Allacma</taxon>
    </lineage>
</organism>
<dbReference type="AlphaFoldDB" id="A0A8J2JTZ6"/>
<keyword evidence="3" id="KW-1185">Reference proteome</keyword>
<sequence>MESAEGQISEIDFPSKWGITQGTHLKKQYPTGKSTSVDSFGITFDVTIQEIVEQTEKPWVLERMVRARALIANGKDNDYRSVAFLVGNAQQLRKFILNKSLLMLSSQSFCKILEETQAENCIYKITDVASEHFEYIVNYLHGNFIWEFITLEDACDQIEAARRYNMSGLNDEIFD</sequence>
<comment type="caution">
    <text evidence="2">The sequence shown here is derived from an EMBL/GenBank/DDBJ whole genome shotgun (WGS) entry which is preliminary data.</text>
</comment>